<proteinExistence type="predicted"/>
<accession>A0AB39CE65</accession>
<organism evidence="2">
    <name type="scientific">Pseudomonas phage HRDY3</name>
    <dbReference type="NCBI Taxonomy" id="3236930"/>
    <lineage>
        <taxon>Viruses</taxon>
    </lineage>
</organism>
<evidence type="ECO:0000256" key="1">
    <source>
        <dbReference type="SAM" id="MobiDB-lite"/>
    </source>
</evidence>
<sequence length="148" mass="17003">MALDATFASSKGEQEQAKKKKKKDQPKGLTDVELRLLKLPHLTKREVLIARKAACDRVAALIAVYHAAQDFRTYVCEDLVEETPITKKIAEHPLFLDPELGLEYEMIPMLLDKEHMSKYGSPKIHMLFEISDKELEQFYPSEDEETPE</sequence>
<evidence type="ECO:0000313" key="2">
    <source>
        <dbReference type="EMBL" id="XDJ15154.1"/>
    </source>
</evidence>
<protein>
    <submittedName>
        <fullName evidence="2">Uncharacterized protein</fullName>
    </submittedName>
</protein>
<name>A0AB39CE65_9VIRU</name>
<feature type="region of interest" description="Disordered" evidence="1">
    <location>
        <begin position="1"/>
        <end position="26"/>
    </location>
</feature>
<reference evidence="2" key="1">
    <citation type="submission" date="2024-07" db="EMBL/GenBank/DDBJ databases">
        <authorList>
            <person name="Bringhurst R.M."/>
            <person name="Homer T.E."/>
        </authorList>
    </citation>
    <scope>NUCLEOTIDE SEQUENCE</scope>
</reference>
<dbReference type="EMBL" id="PQ015379">
    <property type="protein sequence ID" value="XDJ15154.1"/>
    <property type="molecule type" value="Genomic_DNA"/>
</dbReference>